<accession>A0A1I4A3V4</accession>
<proteinExistence type="predicted"/>
<evidence type="ECO:0000259" key="1">
    <source>
        <dbReference type="SMART" id="SM01078"/>
    </source>
</evidence>
<name>A0A1I4A3V4_9BACT</name>
<evidence type="ECO:0000313" key="2">
    <source>
        <dbReference type="EMBL" id="SFK51024.1"/>
    </source>
</evidence>
<dbReference type="OrthoDB" id="9789971at2"/>
<feature type="domain" description="CGGC" evidence="1">
    <location>
        <begin position="3"/>
        <end position="112"/>
    </location>
</feature>
<gene>
    <name evidence="2" type="ORF">SAMN04488082_12932</name>
</gene>
<dbReference type="Pfam" id="PF08821">
    <property type="entry name" value="CGGC"/>
    <property type="match status" value="1"/>
</dbReference>
<organism evidence="2 3">
    <name type="scientific">Desulfomicrobium apsheronum</name>
    <dbReference type="NCBI Taxonomy" id="52560"/>
    <lineage>
        <taxon>Bacteria</taxon>
        <taxon>Pseudomonadati</taxon>
        <taxon>Thermodesulfobacteriota</taxon>
        <taxon>Desulfovibrionia</taxon>
        <taxon>Desulfovibrionales</taxon>
        <taxon>Desulfomicrobiaceae</taxon>
        <taxon>Desulfomicrobium</taxon>
    </lineage>
</organism>
<keyword evidence="3" id="KW-1185">Reference proteome</keyword>
<dbReference type="AlphaFoldDB" id="A0A1I4A3V4"/>
<dbReference type="RefSeq" id="WP_092379477.1">
    <property type="nucleotide sequence ID" value="NZ_FORX01000029.1"/>
</dbReference>
<protein>
    <submittedName>
        <fullName evidence="2">Predicted metal-binding protein</fullName>
    </submittedName>
</protein>
<dbReference type="Proteomes" id="UP000198635">
    <property type="component" value="Unassembled WGS sequence"/>
</dbReference>
<dbReference type="SMART" id="SM01078">
    <property type="entry name" value="CGGC"/>
    <property type="match status" value="1"/>
</dbReference>
<evidence type="ECO:0000313" key="3">
    <source>
        <dbReference type="Proteomes" id="UP000198635"/>
    </source>
</evidence>
<sequence length="121" mass="13353">MEKILIVGCKNTMDDVCIGCSRCLVAFNRRQGIFEIYEDTDAEIVGMVGCGGCPAPAIVTRLMQVKLWNAPMNEKPTVIHIAPCIAEQCPYKEEIIKKITAKAGIRVIEGTHPYVPKDIFA</sequence>
<reference evidence="3" key="1">
    <citation type="submission" date="2016-10" db="EMBL/GenBank/DDBJ databases">
        <authorList>
            <person name="Varghese N."/>
            <person name="Submissions S."/>
        </authorList>
    </citation>
    <scope>NUCLEOTIDE SEQUENCE [LARGE SCALE GENOMIC DNA]</scope>
    <source>
        <strain evidence="3">DSM 5918</strain>
    </source>
</reference>
<dbReference type="InterPro" id="IPR014925">
    <property type="entry name" value="CGGC_dom"/>
</dbReference>
<dbReference type="EMBL" id="FORX01000029">
    <property type="protein sequence ID" value="SFK51024.1"/>
    <property type="molecule type" value="Genomic_DNA"/>
</dbReference>
<dbReference type="STRING" id="52560.SAMN04488082_12932"/>